<dbReference type="InterPro" id="IPR046373">
    <property type="entry name" value="Acyl-CoA_Oxase/DH_mid-dom_sf"/>
</dbReference>
<dbReference type="Proteomes" id="UP000176944">
    <property type="component" value="Chromosome"/>
</dbReference>
<evidence type="ECO:0000313" key="3">
    <source>
        <dbReference type="Proteomes" id="UP000176944"/>
    </source>
</evidence>
<evidence type="ECO:0000259" key="1">
    <source>
        <dbReference type="Pfam" id="PF02771"/>
    </source>
</evidence>
<dbReference type="GO" id="GO:0003995">
    <property type="term" value="F:acyl-CoA dehydrogenase activity"/>
    <property type="evidence" value="ECO:0007669"/>
    <property type="project" value="TreeGrafter"/>
</dbReference>
<dbReference type="InterPro" id="IPR037069">
    <property type="entry name" value="AcylCoA_DH/ox_N_sf"/>
</dbReference>
<name>A0A1D9G167_MOOP1</name>
<sequence length="365" mass="39683">MQVIKRYPDNEHQTLLETVESYLRESVAPLASEIDSAPEVLREALKGMSVRTLLGLRIPKSWGGLEVSSTTFGYFQQLLARYSGALAFLQMQHQSAGAMIAYSENESLKQQYLPKLAKGQMLVGIGFSQVRRTGNPPVKAIPVDGGYQINGKVPWVTGFSFFQEFIIGAVLPDGREVYGMVPFTPTCQDAGGTITFSKPMALAAMESTNTVSATLTDWFLPEERVVSIAKAGAIHENDQKKLLSAGFLALGCAQAGLDIVEAAAKTKQLDFLYNTFESLNGELNRCQTAMIQAAQANSQTFQQRLQLRTWAINLAGRCAQAGVTVSSGAANYKHHAAQRVYREALVFTVSGQSTAIMEGTLARLV</sequence>
<reference evidence="3" key="1">
    <citation type="submission" date="2016-10" db="EMBL/GenBank/DDBJ databases">
        <title>Comparative genomics uncovers the prolific and rare metabolic potential of the cyanobacterial genus Moorea.</title>
        <authorList>
            <person name="Leao T."/>
            <person name="Castelao G."/>
            <person name="Korobeynikov A."/>
            <person name="Monroe E.A."/>
            <person name="Podell S."/>
            <person name="Glukhov E."/>
            <person name="Allen E."/>
            <person name="Gerwick W.H."/>
            <person name="Gerwick L."/>
        </authorList>
    </citation>
    <scope>NUCLEOTIDE SEQUENCE [LARGE SCALE GENOMIC DNA]</scope>
    <source>
        <strain evidence="3">JHB</strain>
    </source>
</reference>
<dbReference type="Gene3D" id="1.10.540.10">
    <property type="entry name" value="Acyl-CoA dehydrogenase/oxidase, N-terminal domain"/>
    <property type="match status" value="1"/>
</dbReference>
<evidence type="ECO:0000313" key="2">
    <source>
        <dbReference type="EMBL" id="AOY81170.1"/>
    </source>
</evidence>
<dbReference type="GO" id="GO:0050660">
    <property type="term" value="F:flavin adenine dinucleotide binding"/>
    <property type="evidence" value="ECO:0007669"/>
    <property type="project" value="InterPro"/>
</dbReference>
<proteinExistence type="predicted"/>
<protein>
    <submittedName>
        <fullName evidence="2">Acyl-CoA/acyl-ACP dehydrogenase</fullName>
    </submittedName>
</protein>
<accession>A0A1D9G167</accession>
<dbReference type="InterPro" id="IPR009100">
    <property type="entry name" value="AcylCoA_DH/oxidase_NM_dom_sf"/>
</dbReference>
<dbReference type="Pfam" id="PF02771">
    <property type="entry name" value="Acyl-CoA_dh_N"/>
    <property type="match status" value="1"/>
</dbReference>
<organism evidence="2 3">
    <name type="scientific">Moorena producens (strain JHB)</name>
    <dbReference type="NCBI Taxonomy" id="1454205"/>
    <lineage>
        <taxon>Bacteria</taxon>
        <taxon>Bacillati</taxon>
        <taxon>Cyanobacteriota</taxon>
        <taxon>Cyanophyceae</taxon>
        <taxon>Coleofasciculales</taxon>
        <taxon>Coleofasciculaceae</taxon>
        <taxon>Moorena</taxon>
    </lineage>
</organism>
<dbReference type="EMBL" id="CP017708">
    <property type="protein sequence ID" value="AOY81170.1"/>
    <property type="molecule type" value="Genomic_DNA"/>
</dbReference>
<dbReference type="PANTHER" id="PTHR43884">
    <property type="entry name" value="ACYL-COA DEHYDROGENASE"/>
    <property type="match status" value="1"/>
</dbReference>
<gene>
    <name evidence="2" type="ORF">BJP36_15930</name>
</gene>
<dbReference type="PANTHER" id="PTHR43884:SF12">
    <property type="entry name" value="ISOVALERYL-COA DEHYDROGENASE, MITOCHONDRIAL-RELATED"/>
    <property type="match status" value="1"/>
</dbReference>
<feature type="domain" description="Acyl-CoA dehydrogenase/oxidase N-terminal" evidence="1">
    <location>
        <begin position="10"/>
        <end position="120"/>
    </location>
</feature>
<dbReference type="Gene3D" id="2.40.110.10">
    <property type="entry name" value="Butyryl-CoA Dehydrogenase, subunit A, domain 2"/>
    <property type="match status" value="1"/>
</dbReference>
<dbReference type="AlphaFoldDB" id="A0A1D9G167"/>
<dbReference type="InterPro" id="IPR013786">
    <property type="entry name" value="AcylCoA_DH/ox_N"/>
</dbReference>
<dbReference type="SUPFAM" id="SSF56645">
    <property type="entry name" value="Acyl-CoA dehydrogenase NM domain-like"/>
    <property type="match status" value="1"/>
</dbReference>